<feature type="compositionally biased region" description="Polar residues" evidence="1">
    <location>
        <begin position="515"/>
        <end position="526"/>
    </location>
</feature>
<feature type="region of interest" description="Disordered" evidence="1">
    <location>
        <begin position="329"/>
        <end position="348"/>
    </location>
</feature>
<comment type="caution">
    <text evidence="2">The sequence shown here is derived from an EMBL/GenBank/DDBJ whole genome shotgun (WGS) entry which is preliminary data.</text>
</comment>
<feature type="compositionally biased region" description="Low complexity" evidence="1">
    <location>
        <begin position="538"/>
        <end position="556"/>
    </location>
</feature>
<feature type="region of interest" description="Disordered" evidence="1">
    <location>
        <begin position="1"/>
        <end position="37"/>
    </location>
</feature>
<dbReference type="Proteomes" id="UP000807353">
    <property type="component" value="Unassembled WGS sequence"/>
</dbReference>
<feature type="region of interest" description="Disordered" evidence="1">
    <location>
        <begin position="886"/>
        <end position="925"/>
    </location>
</feature>
<feature type="compositionally biased region" description="Basic and acidic residues" evidence="1">
    <location>
        <begin position="886"/>
        <end position="895"/>
    </location>
</feature>
<feature type="region of interest" description="Disordered" evidence="1">
    <location>
        <begin position="228"/>
        <end position="316"/>
    </location>
</feature>
<accession>A0A9P6CHT5</accession>
<protein>
    <submittedName>
        <fullName evidence="2">Uncharacterized protein</fullName>
    </submittedName>
</protein>
<feature type="region of interest" description="Disordered" evidence="1">
    <location>
        <begin position="365"/>
        <end position="612"/>
    </location>
</feature>
<feature type="compositionally biased region" description="Basic and acidic residues" evidence="1">
    <location>
        <begin position="228"/>
        <end position="249"/>
    </location>
</feature>
<feature type="compositionally biased region" description="Polar residues" evidence="1">
    <location>
        <begin position="446"/>
        <end position="467"/>
    </location>
</feature>
<feature type="compositionally biased region" description="Low complexity" evidence="1">
    <location>
        <begin position="473"/>
        <end position="506"/>
    </location>
</feature>
<feature type="compositionally biased region" description="Basic and acidic residues" evidence="1">
    <location>
        <begin position="333"/>
        <end position="342"/>
    </location>
</feature>
<evidence type="ECO:0000313" key="3">
    <source>
        <dbReference type="Proteomes" id="UP000807353"/>
    </source>
</evidence>
<organism evidence="2 3">
    <name type="scientific">Collybia nuda</name>
    <dbReference type="NCBI Taxonomy" id="64659"/>
    <lineage>
        <taxon>Eukaryota</taxon>
        <taxon>Fungi</taxon>
        <taxon>Dikarya</taxon>
        <taxon>Basidiomycota</taxon>
        <taxon>Agaricomycotina</taxon>
        <taxon>Agaricomycetes</taxon>
        <taxon>Agaricomycetidae</taxon>
        <taxon>Agaricales</taxon>
        <taxon>Tricholomatineae</taxon>
        <taxon>Clitocybaceae</taxon>
        <taxon>Collybia</taxon>
    </lineage>
</organism>
<evidence type="ECO:0000256" key="1">
    <source>
        <dbReference type="SAM" id="MobiDB-lite"/>
    </source>
</evidence>
<evidence type="ECO:0000313" key="2">
    <source>
        <dbReference type="EMBL" id="KAF9466791.1"/>
    </source>
</evidence>
<feature type="compositionally biased region" description="Low complexity" evidence="1">
    <location>
        <begin position="97"/>
        <end position="112"/>
    </location>
</feature>
<dbReference type="OrthoDB" id="2690066at2759"/>
<dbReference type="AlphaFoldDB" id="A0A9P6CHT5"/>
<sequence length="925" mass="98891">MEPTFTTSRAQTPFVRQNTTTNLPTSPIGSNNQGNRESNALRASVLDAALQLGLGSNNTVANWMFNNPLEEEEEEEALRSPVLAHGTSEESSTSSAPYPLTPSTSSHTPSNPKLYGQQYNSPYPGPDQPIQGPLNSSVFSSNEIQVRAPGGGTVAFPAIPVPPRPVTPSAGSRGKLRKKRADGYESDGGYISEGGKKKKDKKRDAEKESIVVGVEGGSNLGVDFTVDKKERAKEAKARAKEEKILEKEERKRKKSLASAAKGSKKTDDGGPMFVGYETDGGPKASNKTKATRGRSKPSGDGGYETDSGYVSSTPTGLKAKAKSRFFRLGSKQSKPEIHHDEIPAPSPVIEKEIVPLPIASRFATTLVSSSSTNHSSTNTTTPLSPGSSFDTMSALSLTPMSPPLPTSTAYSTSPLERVAAERDSYSSAGSGSSSSSAPRRRGIQFMPNNNGNDTASGSPFTPMSATQIPLPPSALASPSSASKFPAISLPLTHSPSTTSHSLSLSSNAYDVPRVPSNTLAPSQSSPHYPLPALSHPTSRNPSRAPSPSGGRFPGSPMVHFASTPSSPSQPVRPRFPPTDGFGPRPSPGQIPDMLSPGYTNTRQQNKEPPHDIIHRPTLSQLTIIPSSDYIVPSPRATPLPSPNVLAYYDVPPPSPPPAGPLPSVPKGVPSTSAGAGNRVHPMRARTHGPGSISRSRTPELGIQSISNIQRGRESPFPSRPVLPNAGSGSGGINGLEARVKVPRYRELYALATPPDGWPTGDQRWRARESSVNPGINIVEPTEDGWDYDEGEEDLRNVLDRFEDTHVDAESGRALGRSHSFEALRGRLSEYDNASDEYLEERTSIEESGGQRSNRWSGSIYSRASFLDPDKSGETRERFVQRVEDMYGENGREKISGRQAIPPVPKLPESFISAGAPPPGRSWNRF</sequence>
<feature type="compositionally biased region" description="Polar residues" evidence="1">
    <location>
        <begin position="133"/>
        <end position="144"/>
    </location>
</feature>
<gene>
    <name evidence="2" type="ORF">BDZ94DRAFT_1306012</name>
</gene>
<reference evidence="2" key="1">
    <citation type="submission" date="2020-11" db="EMBL/GenBank/DDBJ databases">
        <authorList>
            <consortium name="DOE Joint Genome Institute"/>
            <person name="Ahrendt S."/>
            <person name="Riley R."/>
            <person name="Andreopoulos W."/>
            <person name="Labutti K."/>
            <person name="Pangilinan J."/>
            <person name="Ruiz-Duenas F.J."/>
            <person name="Barrasa J.M."/>
            <person name="Sanchez-Garcia M."/>
            <person name="Camarero S."/>
            <person name="Miyauchi S."/>
            <person name="Serrano A."/>
            <person name="Linde D."/>
            <person name="Babiker R."/>
            <person name="Drula E."/>
            <person name="Ayuso-Fernandez I."/>
            <person name="Pacheco R."/>
            <person name="Padilla G."/>
            <person name="Ferreira P."/>
            <person name="Barriuso J."/>
            <person name="Kellner H."/>
            <person name="Castanera R."/>
            <person name="Alfaro M."/>
            <person name="Ramirez L."/>
            <person name="Pisabarro A.G."/>
            <person name="Kuo A."/>
            <person name="Tritt A."/>
            <person name="Lipzen A."/>
            <person name="He G."/>
            <person name="Yan M."/>
            <person name="Ng V."/>
            <person name="Cullen D."/>
            <person name="Martin F."/>
            <person name="Rosso M.-N."/>
            <person name="Henrissat B."/>
            <person name="Hibbett D."/>
            <person name="Martinez A.T."/>
            <person name="Grigoriev I.V."/>
        </authorList>
    </citation>
    <scope>NUCLEOTIDE SEQUENCE</scope>
    <source>
        <strain evidence="2">CBS 247.69</strain>
    </source>
</reference>
<proteinExistence type="predicted"/>
<keyword evidence="3" id="KW-1185">Reference proteome</keyword>
<name>A0A9P6CHT5_9AGAR</name>
<feature type="compositionally biased region" description="Low complexity" evidence="1">
    <location>
        <begin position="365"/>
        <end position="399"/>
    </location>
</feature>
<feature type="region of interest" description="Disordered" evidence="1">
    <location>
        <begin position="656"/>
        <end position="734"/>
    </location>
</feature>
<dbReference type="EMBL" id="MU150240">
    <property type="protein sequence ID" value="KAF9466791.1"/>
    <property type="molecule type" value="Genomic_DNA"/>
</dbReference>
<feature type="compositionally biased region" description="Low complexity" evidence="1">
    <location>
        <begin position="425"/>
        <end position="437"/>
    </location>
</feature>
<feature type="region of interest" description="Disordered" evidence="1">
    <location>
        <begin position="66"/>
        <end position="210"/>
    </location>
</feature>